<organism evidence="5 6">
    <name type="scientific">Acetivibrio straminisolvens JCM 21531</name>
    <dbReference type="NCBI Taxonomy" id="1294263"/>
    <lineage>
        <taxon>Bacteria</taxon>
        <taxon>Bacillati</taxon>
        <taxon>Bacillota</taxon>
        <taxon>Clostridia</taxon>
        <taxon>Eubacteriales</taxon>
        <taxon>Oscillospiraceae</taxon>
        <taxon>Acetivibrio</taxon>
    </lineage>
</organism>
<dbReference type="Gene3D" id="3.10.490.10">
    <property type="entry name" value="Gamma-glutamyl cyclotransferase-like"/>
    <property type="match status" value="1"/>
</dbReference>
<proteinExistence type="inferred from homology"/>
<comment type="caution">
    <text evidence="5">The sequence shown here is derived from an EMBL/GenBank/DDBJ whole genome shotgun (WGS) entry which is preliminary data.</text>
</comment>
<evidence type="ECO:0000256" key="1">
    <source>
        <dbReference type="ARBA" id="ARBA00008861"/>
    </source>
</evidence>
<evidence type="ECO:0000256" key="3">
    <source>
        <dbReference type="RuleBase" id="RU367036"/>
    </source>
</evidence>
<evidence type="ECO:0000313" key="6">
    <source>
        <dbReference type="Proteomes" id="UP000019109"/>
    </source>
</evidence>
<dbReference type="CDD" id="cd06661">
    <property type="entry name" value="GGCT_like"/>
    <property type="match status" value="1"/>
</dbReference>
<comment type="similarity">
    <text evidence="1 3">Belongs to the gamma-glutamylcyclotransferase family.</text>
</comment>
<gene>
    <name evidence="5" type="ORF">JCM21531_3347</name>
</gene>
<evidence type="ECO:0000256" key="2">
    <source>
        <dbReference type="PIRSR" id="PIRSR639126-1"/>
    </source>
</evidence>
<dbReference type="STRING" id="1294263.JCM21531_3347"/>
<sequence>MKTYGNEIIDCEIYTNKVFVYGTLMKGFCNYKRYLKGRISRITPGKTYGLLYHLPGGYPGLLPGNGIIEGEIVEPVDEKLLKSLDRLEGYNKGSSNNLYIREPRSISTENGEEVTCWIYIYKDERYAKENGILVPDGNWRKFVDRRRN</sequence>
<dbReference type="Pfam" id="PF06094">
    <property type="entry name" value="GGACT"/>
    <property type="match status" value="1"/>
</dbReference>
<dbReference type="GO" id="GO:0061929">
    <property type="term" value="F:gamma-glutamylaminecyclotransferase activity"/>
    <property type="evidence" value="ECO:0007669"/>
    <property type="project" value="InterPro"/>
</dbReference>
<feature type="domain" description="Gamma-glutamylcyclotransferase AIG2-like" evidence="4">
    <location>
        <begin position="18"/>
        <end position="141"/>
    </location>
</feature>
<dbReference type="OrthoDB" id="8538589at2"/>
<dbReference type="InterPro" id="IPR039126">
    <property type="entry name" value="GGACT"/>
</dbReference>
<reference evidence="5" key="1">
    <citation type="journal article" date="2014" name="Genome Announc.">
        <title>Draft Genome Sequence of Clostridium straminisolvens Strain JCM 21531T, Isolated from a Cellulose-Degrading Bacterial Community.</title>
        <authorList>
            <person name="Yuki M."/>
            <person name="Oshima K."/>
            <person name="Suda W."/>
            <person name="Sakamoto M."/>
            <person name="Kitamura K."/>
            <person name="Iida T."/>
            <person name="Hattori M."/>
            <person name="Ohkuma M."/>
        </authorList>
    </citation>
    <scope>NUCLEOTIDE SEQUENCE [LARGE SCALE GENOMIC DNA]</scope>
    <source>
        <strain evidence="5">JCM 21531</strain>
    </source>
</reference>
<dbReference type="EMBL" id="BAVR01000046">
    <property type="protein sequence ID" value="GAE89786.1"/>
    <property type="molecule type" value="Genomic_DNA"/>
</dbReference>
<protein>
    <recommendedName>
        <fullName evidence="3">Gamma-glutamylcyclotransferase family protein</fullName>
    </recommendedName>
</protein>
<dbReference type="InterPro" id="IPR009288">
    <property type="entry name" value="AIG2-like_dom"/>
</dbReference>
<dbReference type="GO" id="GO:0005829">
    <property type="term" value="C:cytosol"/>
    <property type="evidence" value="ECO:0007669"/>
    <property type="project" value="TreeGrafter"/>
</dbReference>
<dbReference type="PANTHER" id="PTHR12510:SF4">
    <property type="entry name" value="GAMMA-GLUTAMYLAMINECYCLOTRANSFERASE"/>
    <property type="match status" value="1"/>
</dbReference>
<accession>W4V9C5</accession>
<name>W4V9C5_9FIRM</name>
<dbReference type="AlphaFoldDB" id="W4V9C5"/>
<dbReference type="SUPFAM" id="SSF110857">
    <property type="entry name" value="Gamma-glutamyl cyclotransferase-like"/>
    <property type="match status" value="1"/>
</dbReference>
<evidence type="ECO:0000313" key="5">
    <source>
        <dbReference type="EMBL" id="GAE89786.1"/>
    </source>
</evidence>
<evidence type="ECO:0000259" key="4">
    <source>
        <dbReference type="Pfam" id="PF06094"/>
    </source>
</evidence>
<dbReference type="InterPro" id="IPR013024">
    <property type="entry name" value="GGCT-like"/>
</dbReference>
<dbReference type="RefSeq" id="WP_038290276.1">
    <property type="nucleotide sequence ID" value="NZ_BAVR01000046.1"/>
</dbReference>
<dbReference type="InterPro" id="IPR036568">
    <property type="entry name" value="GGCT-like_sf"/>
</dbReference>
<dbReference type="Proteomes" id="UP000019109">
    <property type="component" value="Unassembled WGS sequence"/>
</dbReference>
<keyword evidence="6" id="KW-1185">Reference proteome</keyword>
<feature type="active site" description="Proton acceptor" evidence="2">
    <location>
        <position position="88"/>
    </location>
</feature>
<dbReference type="PANTHER" id="PTHR12510">
    <property type="entry name" value="TROPONIN C-AKIN-1 PROTEIN"/>
    <property type="match status" value="1"/>
</dbReference>